<dbReference type="InterPro" id="IPR050553">
    <property type="entry name" value="Thioredoxin_ResA/DsbE_sf"/>
</dbReference>
<dbReference type="Gene3D" id="3.40.30.10">
    <property type="entry name" value="Glutaredoxin"/>
    <property type="match status" value="1"/>
</dbReference>
<evidence type="ECO:0000313" key="6">
    <source>
        <dbReference type="EMBL" id="CDM66672.1"/>
    </source>
</evidence>
<dbReference type="Proteomes" id="UP000031518">
    <property type="component" value="Unassembled WGS sequence"/>
</dbReference>
<evidence type="ECO:0000256" key="2">
    <source>
        <dbReference type="ARBA" id="ARBA00022748"/>
    </source>
</evidence>
<dbReference type="InterPro" id="IPR017937">
    <property type="entry name" value="Thioredoxin_CS"/>
</dbReference>
<feature type="domain" description="Thioredoxin" evidence="5">
    <location>
        <begin position="70"/>
        <end position="226"/>
    </location>
</feature>
<dbReference type="RefSeq" id="WP_157770884.1">
    <property type="nucleotide sequence ID" value="NZ_CBXV010000008.1"/>
</dbReference>
<dbReference type="STRING" id="454194.PYK22_02705"/>
<keyword evidence="4" id="KW-0676">Redox-active center</keyword>
<dbReference type="CDD" id="cd02966">
    <property type="entry name" value="TlpA_like_family"/>
    <property type="match status" value="1"/>
</dbReference>
<evidence type="ECO:0000256" key="4">
    <source>
        <dbReference type="ARBA" id="ARBA00023284"/>
    </source>
</evidence>
<evidence type="ECO:0000259" key="5">
    <source>
        <dbReference type="PROSITE" id="PS51352"/>
    </source>
</evidence>
<dbReference type="SUPFAM" id="SSF52833">
    <property type="entry name" value="Thioredoxin-like"/>
    <property type="match status" value="1"/>
</dbReference>
<dbReference type="PANTHER" id="PTHR42852">
    <property type="entry name" value="THIOL:DISULFIDE INTERCHANGE PROTEIN DSBE"/>
    <property type="match status" value="1"/>
</dbReference>
<dbReference type="AlphaFoldDB" id="A0A0B6X119"/>
<dbReference type="EMBL" id="CBXV010000008">
    <property type="protein sequence ID" value="CDM66672.1"/>
    <property type="molecule type" value="Genomic_DNA"/>
</dbReference>
<dbReference type="OrthoDB" id="25753at2"/>
<accession>A0A0B6X119</accession>
<dbReference type="GO" id="GO:0016491">
    <property type="term" value="F:oxidoreductase activity"/>
    <property type="evidence" value="ECO:0007669"/>
    <property type="project" value="InterPro"/>
</dbReference>
<reference evidence="6 7" key="2">
    <citation type="submission" date="2015-01" db="EMBL/GenBank/DDBJ databases">
        <title>Complete genome sequence of Pyrinomonas methylaliphatogenes type strain K22T.</title>
        <authorList>
            <person name="Lee K.C.Y."/>
            <person name="Power J.F."/>
            <person name="Dunfield P.F."/>
            <person name="Morgan X.C."/>
            <person name="Huttenhower C."/>
            <person name="Stott M.B."/>
        </authorList>
    </citation>
    <scope>NUCLEOTIDE SEQUENCE [LARGE SCALE GENOMIC DNA]</scope>
    <source>
        <strain evidence="6 7">K22</strain>
    </source>
</reference>
<reference evidence="6 7" key="1">
    <citation type="submission" date="2013-12" db="EMBL/GenBank/DDBJ databases">
        <authorList>
            <person name="Stott M."/>
        </authorList>
    </citation>
    <scope>NUCLEOTIDE SEQUENCE [LARGE SCALE GENOMIC DNA]</scope>
    <source>
        <strain evidence="6 7">K22</strain>
    </source>
</reference>
<evidence type="ECO:0000313" key="7">
    <source>
        <dbReference type="Proteomes" id="UP000031518"/>
    </source>
</evidence>
<dbReference type="PROSITE" id="PS51352">
    <property type="entry name" value="THIOREDOXIN_2"/>
    <property type="match status" value="1"/>
</dbReference>
<name>A0A0B6X119_9BACT</name>
<dbReference type="PANTHER" id="PTHR42852:SF6">
    <property type="entry name" value="THIOL:DISULFIDE INTERCHANGE PROTEIN DSBE"/>
    <property type="match status" value="1"/>
</dbReference>
<dbReference type="InterPro" id="IPR036249">
    <property type="entry name" value="Thioredoxin-like_sf"/>
</dbReference>
<dbReference type="GO" id="GO:0017004">
    <property type="term" value="P:cytochrome complex assembly"/>
    <property type="evidence" value="ECO:0007669"/>
    <property type="project" value="UniProtKB-KW"/>
</dbReference>
<dbReference type="PROSITE" id="PS00194">
    <property type="entry name" value="THIOREDOXIN_1"/>
    <property type="match status" value="1"/>
</dbReference>
<protein>
    <submittedName>
        <fullName evidence="6">Peroxiredoxin</fullName>
    </submittedName>
</protein>
<proteinExistence type="predicted"/>
<gene>
    <name evidence="6" type="ORF">PYK22_02705</name>
</gene>
<dbReference type="GO" id="GO:0030313">
    <property type="term" value="C:cell envelope"/>
    <property type="evidence" value="ECO:0007669"/>
    <property type="project" value="UniProtKB-SubCell"/>
</dbReference>
<keyword evidence="3" id="KW-1015">Disulfide bond</keyword>
<organism evidence="6 7">
    <name type="scientific">Pyrinomonas methylaliphatogenes</name>
    <dbReference type="NCBI Taxonomy" id="454194"/>
    <lineage>
        <taxon>Bacteria</taxon>
        <taxon>Pseudomonadati</taxon>
        <taxon>Acidobacteriota</taxon>
        <taxon>Blastocatellia</taxon>
        <taxon>Blastocatellales</taxon>
        <taxon>Pyrinomonadaceae</taxon>
        <taxon>Pyrinomonas</taxon>
    </lineage>
</organism>
<sequence>MGQVKDSDFATEVDERRFSPSMSEQAIARRIVKRAICFLLIALIGGVVACSRRAVEVKESGNVGASSSIRTAGSNGANSALPAVPAELMEAEIRMLDGGTIRLADYAGKVIVLDLWATWCPPCRDEIPHLVSLNDELKSRGVEFIGLTVDANDNAHKLRDFAQRFGINYRIGWADEDFALAFMGDYGSIPQTFVITRDGRVLKKFVGFDPERSPARLREAIDRALDGGS</sequence>
<comment type="subcellular location">
    <subcellularLocation>
        <location evidence="1">Cell envelope</location>
    </subcellularLocation>
</comment>
<evidence type="ECO:0000256" key="1">
    <source>
        <dbReference type="ARBA" id="ARBA00004196"/>
    </source>
</evidence>
<evidence type="ECO:0000256" key="3">
    <source>
        <dbReference type="ARBA" id="ARBA00023157"/>
    </source>
</evidence>
<keyword evidence="7" id="KW-1185">Reference proteome</keyword>
<keyword evidence="2" id="KW-0201">Cytochrome c-type biogenesis</keyword>
<dbReference type="InterPro" id="IPR013766">
    <property type="entry name" value="Thioredoxin_domain"/>
</dbReference>
<dbReference type="InterPro" id="IPR013740">
    <property type="entry name" value="Redoxin"/>
</dbReference>
<dbReference type="Pfam" id="PF08534">
    <property type="entry name" value="Redoxin"/>
    <property type="match status" value="1"/>
</dbReference>